<dbReference type="EMBL" id="PP777464">
    <property type="protein sequence ID" value="XBS49248.1"/>
    <property type="molecule type" value="Genomic_DNA"/>
</dbReference>
<name>A0AAU7PGG9_9CAUD</name>
<sequence>MTNTNTNTYFRYLRLGLSLRPIRGKCDSLADLDYAYALHCDGVQYVLGDYGTFEESNDSSEIIAGVANLNNIANSSRHEIVLEIQNFIEKNTGKRTWSYVGTDAQMSIAFGNEDGYVAQLIMDFESEEKFQEYKEKIIQSLLQMGIPEDRMPEIQSIDEFVLIPSDEKYDAMFTALNIPGVVVEYFDDGDSDIYLDLDDDDDDE</sequence>
<protein>
    <submittedName>
        <fullName evidence="1">Uncharacterized protein</fullName>
    </submittedName>
</protein>
<accession>A0AAU7PGG9</accession>
<evidence type="ECO:0000313" key="1">
    <source>
        <dbReference type="EMBL" id="XBS49248.1"/>
    </source>
</evidence>
<proteinExistence type="predicted"/>
<reference evidence="1" key="1">
    <citation type="submission" date="2024-05" db="EMBL/GenBank/DDBJ databases">
        <authorList>
            <person name="Badawy S."/>
            <person name="Skurnik M."/>
        </authorList>
    </citation>
    <scope>NUCLEOTIDE SEQUENCE</scope>
</reference>
<organism evidence="1">
    <name type="scientific">Escherichia phage fEgEco12</name>
    <dbReference type="NCBI Taxonomy" id="3158837"/>
    <lineage>
        <taxon>Viruses</taxon>
        <taxon>Duplodnaviria</taxon>
        <taxon>Heunggongvirae</taxon>
        <taxon>Uroviricota</taxon>
        <taxon>Caudoviricetes</taxon>
    </lineage>
</organism>